<feature type="coiled-coil region" evidence="1">
    <location>
        <begin position="260"/>
        <end position="473"/>
    </location>
</feature>
<proteinExistence type="predicted"/>
<dbReference type="AlphaFoldDB" id="A0A1X0QBA8"/>
<sequence>MKTPLNLDKLKSLISDVESIIKSKNYKYNDESFNVKEMEALVSKLEEDSYCDDIDSYAQTGLNTDNLSEESDGSISNNNTITPNESTRDITEDSCQNNDLIELCDSMNLKNNLKELYDLIIDYNKKVFNLIEEYNSCNNDNIDLNELLGELHNELDTRNQTITKYKDDFVLLKEHIIELESKIKNQVSNDQLSQENESLRSTIIELKSITEKLGKFVEKLSSDKIKLERSNMESETKIEECLNVIEEQKKMINENTNKIIQIKDAEIKKLNDIIDKKKRDYQELEEECKGLSKKYDQSFIENSRLTNLTKSMKDNELKLKSKLEDENTQLTLQVNELRMLLKRKDEELGDKDERIDKLNRNNKESINNINHLKEKMSNLTEKHDEDIKKLVKEYEIKINEERDKINEEKDKINEEKKIFMLEKKLTEENIKETDSNIPIIDNSDDNKNLNELKSELKSELAEFRKKNLLLQNECDYFKKILKEQEDKVGDIYGHCSKEFTNCKTLVKEIIERVSEGNLKCDMKFLRMIKNTIKKMESYEDPIICKMTVQFVLCMRYVEDIVDIKKKIKEVYSQINL</sequence>
<gene>
    <name evidence="3" type="ORF">HERIO_1012</name>
</gene>
<evidence type="ECO:0000256" key="1">
    <source>
        <dbReference type="SAM" id="Coils"/>
    </source>
</evidence>
<keyword evidence="4" id="KW-1185">Reference proteome</keyword>
<protein>
    <submittedName>
        <fullName evidence="3">Uncharacterized protein</fullName>
    </submittedName>
</protein>
<evidence type="ECO:0000313" key="3">
    <source>
        <dbReference type="EMBL" id="ORD97090.1"/>
    </source>
</evidence>
<feature type="compositionally biased region" description="Polar residues" evidence="2">
    <location>
        <begin position="73"/>
        <end position="85"/>
    </location>
</feature>
<dbReference type="VEuPathDB" id="MicrosporidiaDB:HERIO_1012"/>
<dbReference type="OrthoDB" id="2404674at2759"/>
<accession>A0A1X0QBA8</accession>
<reference evidence="3 4" key="1">
    <citation type="journal article" date="2017" name="Environ. Microbiol.">
        <title>Decay of the glycolytic pathway and adaptation to intranuclear parasitism within Enterocytozoonidae microsporidia.</title>
        <authorList>
            <person name="Wiredu Boakye D."/>
            <person name="Jaroenlak P."/>
            <person name="Prachumwat A."/>
            <person name="Williams T.A."/>
            <person name="Bateman K.S."/>
            <person name="Itsathitphaisarn O."/>
            <person name="Sritunyalucksana K."/>
            <person name="Paszkiewicz K.H."/>
            <person name="Moore K.A."/>
            <person name="Stentiford G.D."/>
            <person name="Williams B.A."/>
        </authorList>
    </citation>
    <scope>NUCLEOTIDE SEQUENCE [LARGE SCALE GENOMIC DNA]</scope>
    <source>
        <strain evidence="3 4">GB1</strain>
    </source>
</reference>
<organism evidence="3 4">
    <name type="scientific">Hepatospora eriocheir</name>
    <dbReference type="NCBI Taxonomy" id="1081669"/>
    <lineage>
        <taxon>Eukaryota</taxon>
        <taxon>Fungi</taxon>
        <taxon>Fungi incertae sedis</taxon>
        <taxon>Microsporidia</taxon>
        <taxon>Hepatosporidae</taxon>
        <taxon>Hepatospora</taxon>
    </lineage>
</organism>
<dbReference type="EMBL" id="LVKB01000042">
    <property type="protein sequence ID" value="ORD97090.1"/>
    <property type="molecule type" value="Genomic_DNA"/>
</dbReference>
<evidence type="ECO:0000313" key="4">
    <source>
        <dbReference type="Proteomes" id="UP000192356"/>
    </source>
</evidence>
<comment type="caution">
    <text evidence="3">The sequence shown here is derived from an EMBL/GenBank/DDBJ whole genome shotgun (WGS) entry which is preliminary data.</text>
</comment>
<feature type="region of interest" description="Disordered" evidence="2">
    <location>
        <begin position="61"/>
        <end position="91"/>
    </location>
</feature>
<evidence type="ECO:0000256" key="2">
    <source>
        <dbReference type="SAM" id="MobiDB-lite"/>
    </source>
</evidence>
<dbReference type="Proteomes" id="UP000192356">
    <property type="component" value="Unassembled WGS sequence"/>
</dbReference>
<name>A0A1X0QBA8_9MICR</name>
<keyword evidence="1" id="KW-0175">Coiled coil</keyword>